<keyword evidence="3" id="KW-0411">Iron-sulfur</keyword>
<dbReference type="PANTHER" id="PTHR43432:SF3">
    <property type="entry name" value="SLR0285 PROTEIN"/>
    <property type="match status" value="1"/>
</dbReference>
<evidence type="ECO:0000256" key="2">
    <source>
        <dbReference type="ARBA" id="ARBA00023004"/>
    </source>
</evidence>
<comment type="caution">
    <text evidence="6">The sequence shown here is derived from an EMBL/GenBank/DDBJ whole genome shotgun (WGS) entry which is preliminary data.</text>
</comment>
<dbReference type="Gene3D" id="3.80.30.30">
    <property type="match status" value="1"/>
</dbReference>
<evidence type="ECO:0000313" key="7">
    <source>
        <dbReference type="Proteomes" id="UP000650511"/>
    </source>
</evidence>
<reference evidence="6" key="1">
    <citation type="journal article" date="2014" name="Int. J. Syst. Evol. Microbiol.">
        <title>Complete genome sequence of Corynebacterium casei LMG S-19264T (=DSM 44701T), isolated from a smear-ripened cheese.</title>
        <authorList>
            <consortium name="US DOE Joint Genome Institute (JGI-PGF)"/>
            <person name="Walter F."/>
            <person name="Albersmeier A."/>
            <person name="Kalinowski J."/>
            <person name="Ruckert C."/>
        </authorList>
    </citation>
    <scope>NUCLEOTIDE SEQUENCE</scope>
    <source>
        <strain evidence="6">CGMCC 1.14988</strain>
    </source>
</reference>
<dbReference type="EMBL" id="BMHA01000003">
    <property type="protein sequence ID" value="GGI04861.1"/>
    <property type="molecule type" value="Genomic_DNA"/>
</dbReference>
<proteinExistence type="predicted"/>
<keyword evidence="2" id="KW-0408">Iron</keyword>
<feature type="region of interest" description="Disordered" evidence="4">
    <location>
        <begin position="307"/>
        <end position="354"/>
    </location>
</feature>
<gene>
    <name evidence="6" type="ORF">GCM10011354_11210</name>
</gene>
<dbReference type="InterPro" id="IPR007197">
    <property type="entry name" value="rSAM"/>
</dbReference>
<sequence>MTSSDTAAGAAQRLRWSTVEEEAALPGLGERITHPEFAGIEFVHVRAKSLLNHVPAAAGMPFAWTINTYRGCSHACTYCFARPTHTWLDLDAGRDFESVIVVKVNAVERLRAELRRPSWQGAHVALGTNTDPYQRCEGRYRLTRGVIETLATAGNPFSVLTKGTLVTRDLDVLAEAASRGVCSGVSLSIPTLDEDVWRASEPGTPNPRRRLETVAALREAGIPTGVMVAPIIPGISDAPEQLEAVVRGALDAGADRVTPIVLHLRPGVREVFLPWLARTRPDLVERYRRLYPRAYLPKVEQQRISRQVHRLVDRHGGRRRGSVVRPDDARRRSGHRVTSDPAAPAPQGEQLALL</sequence>
<dbReference type="GO" id="GO:0046872">
    <property type="term" value="F:metal ion binding"/>
    <property type="evidence" value="ECO:0007669"/>
    <property type="project" value="UniProtKB-KW"/>
</dbReference>
<dbReference type="SFLD" id="SFLDG01084">
    <property type="entry name" value="Uncharacterised_Radical_SAM_Su"/>
    <property type="match status" value="1"/>
</dbReference>
<reference evidence="6" key="2">
    <citation type="submission" date="2020-09" db="EMBL/GenBank/DDBJ databases">
        <authorList>
            <person name="Sun Q."/>
            <person name="Zhou Y."/>
        </authorList>
    </citation>
    <scope>NUCLEOTIDE SEQUENCE</scope>
    <source>
        <strain evidence="6">CGMCC 1.14988</strain>
    </source>
</reference>
<evidence type="ECO:0000313" key="6">
    <source>
        <dbReference type="EMBL" id="GGI04861.1"/>
    </source>
</evidence>
<dbReference type="SFLD" id="SFLDS00029">
    <property type="entry name" value="Radical_SAM"/>
    <property type="match status" value="1"/>
</dbReference>
<dbReference type="GO" id="GO:0003824">
    <property type="term" value="F:catalytic activity"/>
    <property type="evidence" value="ECO:0007669"/>
    <property type="project" value="InterPro"/>
</dbReference>
<dbReference type="SMART" id="SM00729">
    <property type="entry name" value="Elp3"/>
    <property type="match status" value="1"/>
</dbReference>
<dbReference type="PROSITE" id="PS51918">
    <property type="entry name" value="RADICAL_SAM"/>
    <property type="match status" value="1"/>
</dbReference>
<dbReference type="GO" id="GO:0051536">
    <property type="term" value="F:iron-sulfur cluster binding"/>
    <property type="evidence" value="ECO:0007669"/>
    <property type="project" value="UniProtKB-KW"/>
</dbReference>
<dbReference type="InterPro" id="IPR006638">
    <property type="entry name" value="Elp3/MiaA/NifB-like_rSAM"/>
</dbReference>
<accession>A0A8J3A8Y3</accession>
<organism evidence="6 7">
    <name type="scientific">Egicoccus halophilus</name>
    <dbReference type="NCBI Taxonomy" id="1670830"/>
    <lineage>
        <taxon>Bacteria</taxon>
        <taxon>Bacillati</taxon>
        <taxon>Actinomycetota</taxon>
        <taxon>Nitriliruptoria</taxon>
        <taxon>Egicoccales</taxon>
        <taxon>Egicoccaceae</taxon>
        <taxon>Egicoccus</taxon>
    </lineage>
</organism>
<dbReference type="InterPro" id="IPR040086">
    <property type="entry name" value="MJ0683-like"/>
</dbReference>
<evidence type="ECO:0000256" key="4">
    <source>
        <dbReference type="SAM" id="MobiDB-lite"/>
    </source>
</evidence>
<dbReference type="OrthoDB" id="9785699at2"/>
<evidence type="ECO:0000256" key="3">
    <source>
        <dbReference type="ARBA" id="ARBA00023014"/>
    </source>
</evidence>
<dbReference type="InterPro" id="IPR058240">
    <property type="entry name" value="rSAM_sf"/>
</dbReference>
<dbReference type="AlphaFoldDB" id="A0A8J3A8Y3"/>
<name>A0A8J3A8Y3_9ACTN</name>
<dbReference type="CDD" id="cd01335">
    <property type="entry name" value="Radical_SAM"/>
    <property type="match status" value="1"/>
</dbReference>
<evidence type="ECO:0000259" key="5">
    <source>
        <dbReference type="PROSITE" id="PS51918"/>
    </source>
</evidence>
<dbReference type="Proteomes" id="UP000650511">
    <property type="component" value="Unassembled WGS sequence"/>
</dbReference>
<evidence type="ECO:0000256" key="1">
    <source>
        <dbReference type="ARBA" id="ARBA00022723"/>
    </source>
</evidence>
<keyword evidence="7" id="KW-1185">Reference proteome</keyword>
<dbReference type="PANTHER" id="PTHR43432">
    <property type="entry name" value="SLR0285 PROTEIN"/>
    <property type="match status" value="1"/>
</dbReference>
<protein>
    <submittedName>
        <fullName evidence="6">Radical SAM protein</fullName>
    </submittedName>
</protein>
<dbReference type="SUPFAM" id="SSF102114">
    <property type="entry name" value="Radical SAM enzymes"/>
    <property type="match status" value="1"/>
</dbReference>
<dbReference type="Pfam" id="PF04055">
    <property type="entry name" value="Radical_SAM"/>
    <property type="match status" value="1"/>
</dbReference>
<feature type="domain" description="Radical SAM core" evidence="5">
    <location>
        <begin position="58"/>
        <end position="307"/>
    </location>
</feature>
<keyword evidence="1" id="KW-0479">Metal-binding</keyword>